<evidence type="ECO:0000256" key="1">
    <source>
        <dbReference type="SAM" id="Phobius"/>
    </source>
</evidence>
<keyword evidence="1" id="KW-0472">Membrane</keyword>
<dbReference type="PATRIC" id="fig|953739.5.peg.6862"/>
<keyword evidence="1" id="KW-1133">Transmembrane helix</keyword>
<dbReference type="OrthoDB" id="4337804at2"/>
<gene>
    <name evidence="2" type="ordered locus">SVEN_4359</name>
</gene>
<reference evidence="2 3" key="1">
    <citation type="journal article" date="2011" name="BMC Genomics">
        <title>Genome-wide analysis of the role of GlnR in Streptomyces venezuelae provides new insights into global nitrogen regulation in actinomycetes.</title>
        <authorList>
            <person name="Pullan S.T."/>
            <person name="Bibb M.J."/>
            <person name="Merrick M."/>
        </authorList>
    </citation>
    <scope>NUCLEOTIDE SEQUENCE [LARGE SCALE GENOMIC DNA]</scope>
    <source>
        <strain evidence="3">ATCC 10712 / CBS 650.69 / DSM 40230 / JCM 4526 / NBRC 13096 / PD 04745</strain>
    </source>
</reference>
<sequence length="337" mass="36833">MTKTTDQLSTEIEALKTHLNKSDSSPLVTETFFKQQLPKDWTERFKSMYDELTKAKKSEFLEAMGLDGFGAALEKFYENRENPDNKWGWYLASAIAGLMIPAMGVILTAWVVKIQRDIQQLPARLLGNADGRVLATSDTGRGIRLQNRNDVETREEAAGGGMASIPANANFDALRAQLEALNPHLKEFNTQAGPFKTKFKDLPKASAMVKAGSAVEKINAAVKEANPAKIETVAKAIEELVKAVADYDPKKVPDPKKLEKLNKAMVDANPTQIQAMAKATGKLASSQRHFDPKKLPKARGLESAARAAERLADAGRDVASAFNTLKIKAHEAAQEMA</sequence>
<dbReference type="Proteomes" id="UP000006854">
    <property type="component" value="Chromosome"/>
</dbReference>
<protein>
    <submittedName>
        <fullName evidence="2">Uncharacterized protein</fullName>
    </submittedName>
</protein>
<proteinExistence type="predicted"/>
<feature type="transmembrane region" description="Helical" evidence="1">
    <location>
        <begin position="87"/>
        <end position="112"/>
    </location>
</feature>
<evidence type="ECO:0000313" key="3">
    <source>
        <dbReference type="Proteomes" id="UP000006854"/>
    </source>
</evidence>
<dbReference type="EMBL" id="FR845719">
    <property type="protein sequence ID" value="CCA57645.1"/>
    <property type="molecule type" value="Genomic_DNA"/>
</dbReference>
<accession>F2RJR1</accession>
<dbReference type="STRING" id="953739.SVEN_4359"/>
<dbReference type="eggNOG" id="ENOG503033U">
    <property type="taxonomic scope" value="Bacteria"/>
</dbReference>
<dbReference type="HOGENOM" id="CLU_882558_0_0_11"/>
<keyword evidence="1" id="KW-0812">Transmembrane</keyword>
<dbReference type="RefSeq" id="WP_015035555.1">
    <property type="nucleotide sequence ID" value="NC_018750.1"/>
</dbReference>
<keyword evidence="3" id="KW-1185">Reference proteome</keyword>
<dbReference type="AlphaFoldDB" id="F2RJR1"/>
<dbReference type="KEGG" id="sve:SVEN_4359"/>
<evidence type="ECO:0000313" key="2">
    <source>
        <dbReference type="EMBL" id="CCA57645.1"/>
    </source>
</evidence>
<organism evidence="2 3">
    <name type="scientific">Streptomyces venezuelae (strain ATCC 10712 / CBS 650.69 / DSM 40230 / JCM 4526 / NBRC 13096 / PD 04745)</name>
    <dbReference type="NCBI Taxonomy" id="953739"/>
    <lineage>
        <taxon>Bacteria</taxon>
        <taxon>Bacillati</taxon>
        <taxon>Actinomycetota</taxon>
        <taxon>Actinomycetes</taxon>
        <taxon>Kitasatosporales</taxon>
        <taxon>Streptomycetaceae</taxon>
        <taxon>Streptomyces</taxon>
    </lineage>
</organism>
<dbReference type="GeneID" id="51864923"/>
<name>F2RJR1_STRVP</name>